<reference evidence="8 9" key="1">
    <citation type="submission" date="2024-11" db="EMBL/GenBank/DDBJ databases">
        <title>Adaptive evolution of stress response genes in parasites aligns with host niche diversity.</title>
        <authorList>
            <person name="Hahn C."/>
            <person name="Resl P."/>
        </authorList>
    </citation>
    <scope>NUCLEOTIDE SEQUENCE [LARGE SCALE GENOMIC DNA]</scope>
    <source>
        <strain evidence="8">EGGRZ-B1_66</strain>
        <tissue evidence="8">Body</tissue>
    </source>
</reference>
<feature type="region of interest" description="Disordered" evidence="6">
    <location>
        <begin position="205"/>
        <end position="248"/>
    </location>
</feature>
<evidence type="ECO:0000313" key="8">
    <source>
        <dbReference type="EMBL" id="KAL3312850.1"/>
    </source>
</evidence>
<dbReference type="Gene3D" id="4.10.400.10">
    <property type="entry name" value="Low-density Lipoprotein Receptor"/>
    <property type="match status" value="1"/>
</dbReference>
<dbReference type="InterPro" id="IPR044865">
    <property type="entry name" value="MRH_dom"/>
</dbReference>
<keyword evidence="3" id="KW-0256">Endoplasmic reticulum</keyword>
<keyword evidence="9" id="KW-1185">Reference proteome</keyword>
<comment type="caution">
    <text evidence="8">The sequence shown here is derived from an EMBL/GenBank/DDBJ whole genome shotgun (WGS) entry which is preliminary data.</text>
</comment>
<evidence type="ECO:0000256" key="2">
    <source>
        <dbReference type="ARBA" id="ARBA00022729"/>
    </source>
</evidence>
<name>A0ABD2Q049_9PLAT</name>
<feature type="domain" description="MRH" evidence="7">
    <location>
        <begin position="285"/>
        <end position="391"/>
    </location>
</feature>
<feature type="compositionally biased region" description="Acidic residues" evidence="6">
    <location>
        <begin position="223"/>
        <end position="237"/>
    </location>
</feature>
<dbReference type="InterPro" id="IPR036055">
    <property type="entry name" value="LDL_receptor-like_sf"/>
</dbReference>
<dbReference type="Pfam" id="PF13015">
    <property type="entry name" value="PRKCSH_1"/>
    <property type="match status" value="1"/>
</dbReference>
<evidence type="ECO:0000256" key="3">
    <source>
        <dbReference type="ARBA" id="ARBA00022824"/>
    </source>
</evidence>
<evidence type="ECO:0000256" key="5">
    <source>
        <dbReference type="PROSITE-ProRule" id="PRU00124"/>
    </source>
</evidence>
<dbReference type="InterPro" id="IPR009011">
    <property type="entry name" value="Man6P_isomerase_rcpt-bd_dom_sf"/>
</dbReference>
<dbReference type="InterPro" id="IPR028146">
    <property type="entry name" value="PRKCSH_N"/>
</dbReference>
<dbReference type="Pfam" id="PF12999">
    <property type="entry name" value="PRKCSH-like"/>
    <property type="match status" value="1"/>
</dbReference>
<dbReference type="SUPFAM" id="SSF57424">
    <property type="entry name" value="LDL receptor-like module"/>
    <property type="match status" value="1"/>
</dbReference>
<dbReference type="Gene3D" id="2.70.130.10">
    <property type="entry name" value="Mannose-6-phosphate receptor binding domain"/>
    <property type="match status" value="1"/>
</dbReference>
<sequence length="412" mass="46983">MEMMGFYDPARDFQCLDKTKTIPFSDVNDDYCDCTDGSDEPGTSACNNFQFYCQNKGHVGKFIPSNWVNDGYCDCCDGSDEYLPHSANCTPTCRSQADKLQQKLNKIQNDYFKGHEIYKIYKLTTGEVLKKRMDELNKEREETIKSRTENALKNFEEKKKAAELRQKRKDEKIARLAEEAKAPKDEPEHPTEFDPSAEAERILEQEKKTTPSPEQIEAPLTNPEEESSADEDNEHEEPEQKQTDDDIDVNEEILIPIEPDPIDPVPEVKLPDYGPDNVFVHLTNKDCLTLDQNEYTYKLCPFTGTYQMPKGSSHPETNLGIWGRWITAETSDPVTKPLEMIYENGTGCWNGPSRSTNVVIHCGEKDALLSAEEPSRCQYKFEMTSPVACSKTAEQMVQILKSKPEFVIHDEL</sequence>
<protein>
    <recommendedName>
        <fullName evidence="1">Glucosidase 2 subunit beta</fullName>
    </recommendedName>
</protein>
<proteinExistence type="predicted"/>
<dbReference type="PRINTS" id="PR00261">
    <property type="entry name" value="LDLRECEPTOR"/>
</dbReference>
<keyword evidence="2" id="KW-0732">Signal</keyword>
<feature type="region of interest" description="Disordered" evidence="6">
    <location>
        <begin position="177"/>
        <end position="196"/>
    </location>
</feature>
<dbReference type="SUPFAM" id="SSF50911">
    <property type="entry name" value="Mannose 6-phosphate receptor domain"/>
    <property type="match status" value="1"/>
</dbReference>
<dbReference type="AlphaFoldDB" id="A0ABD2Q049"/>
<keyword evidence="4" id="KW-1015">Disulfide bond</keyword>
<dbReference type="CDD" id="cd00112">
    <property type="entry name" value="LDLa"/>
    <property type="match status" value="1"/>
</dbReference>
<evidence type="ECO:0000259" key="7">
    <source>
        <dbReference type="PROSITE" id="PS51914"/>
    </source>
</evidence>
<dbReference type="PANTHER" id="PTHR12630:SF1">
    <property type="entry name" value="GLUCOSIDASE 2 SUBUNIT BETA"/>
    <property type="match status" value="1"/>
</dbReference>
<accession>A0ABD2Q049</accession>
<organism evidence="8 9">
    <name type="scientific">Cichlidogyrus casuarinus</name>
    <dbReference type="NCBI Taxonomy" id="1844966"/>
    <lineage>
        <taxon>Eukaryota</taxon>
        <taxon>Metazoa</taxon>
        <taxon>Spiralia</taxon>
        <taxon>Lophotrochozoa</taxon>
        <taxon>Platyhelminthes</taxon>
        <taxon>Monogenea</taxon>
        <taxon>Monopisthocotylea</taxon>
        <taxon>Dactylogyridea</taxon>
        <taxon>Ancyrocephalidae</taxon>
        <taxon>Cichlidogyrus</taxon>
    </lineage>
</organism>
<dbReference type="InterPro" id="IPR039794">
    <property type="entry name" value="Gtb1-like"/>
</dbReference>
<dbReference type="PANTHER" id="PTHR12630">
    <property type="entry name" value="N-LINKED OLIGOSACCHARIDE PROCESSING"/>
    <property type="match status" value="1"/>
</dbReference>
<dbReference type="PROSITE" id="PS50068">
    <property type="entry name" value="LDLRA_2"/>
    <property type="match status" value="1"/>
</dbReference>
<dbReference type="InterPro" id="IPR036607">
    <property type="entry name" value="PRKCSH"/>
</dbReference>
<dbReference type="EMBL" id="JBJKFK010001528">
    <property type="protein sequence ID" value="KAL3312850.1"/>
    <property type="molecule type" value="Genomic_DNA"/>
</dbReference>
<evidence type="ECO:0000313" key="9">
    <source>
        <dbReference type="Proteomes" id="UP001626550"/>
    </source>
</evidence>
<dbReference type="PROSITE" id="PS51914">
    <property type="entry name" value="MRH"/>
    <property type="match status" value="1"/>
</dbReference>
<comment type="caution">
    <text evidence="5">Lacks conserved residue(s) required for the propagation of feature annotation.</text>
</comment>
<evidence type="ECO:0000256" key="4">
    <source>
        <dbReference type="ARBA" id="ARBA00023157"/>
    </source>
</evidence>
<dbReference type="InterPro" id="IPR002172">
    <property type="entry name" value="LDrepeatLR_classA_rpt"/>
</dbReference>
<gene>
    <name evidence="8" type="ORF">Ciccas_008551</name>
</gene>
<dbReference type="Proteomes" id="UP001626550">
    <property type="component" value="Unassembled WGS sequence"/>
</dbReference>
<evidence type="ECO:0000256" key="1">
    <source>
        <dbReference type="ARBA" id="ARBA00022387"/>
    </source>
</evidence>
<evidence type="ECO:0000256" key="6">
    <source>
        <dbReference type="SAM" id="MobiDB-lite"/>
    </source>
</evidence>